<dbReference type="GO" id="GO:0032259">
    <property type="term" value="P:methylation"/>
    <property type="evidence" value="ECO:0007669"/>
    <property type="project" value="UniProtKB-KW"/>
</dbReference>
<proteinExistence type="inferred from homology"/>
<comment type="catalytic activity">
    <reaction evidence="7">
        <text>L-arginyl-[protein] + 2 S-adenosyl-L-methionine = N(omega),N(omega)'-dimethyl-L-arginyl-[protein] + 2 S-adenosyl-L-homocysteine + 2 H(+)</text>
        <dbReference type="Rhea" id="RHEA:48108"/>
        <dbReference type="Rhea" id="RHEA-COMP:10532"/>
        <dbReference type="Rhea" id="RHEA-COMP:11992"/>
        <dbReference type="ChEBI" id="CHEBI:15378"/>
        <dbReference type="ChEBI" id="CHEBI:29965"/>
        <dbReference type="ChEBI" id="CHEBI:57856"/>
        <dbReference type="ChEBI" id="CHEBI:59789"/>
        <dbReference type="ChEBI" id="CHEBI:88221"/>
        <dbReference type="EC" id="2.1.1.320"/>
    </reaction>
</comment>
<gene>
    <name evidence="8" type="ORF">LADA_0A02014G</name>
</gene>
<keyword evidence="4" id="KW-0489">Methyltransferase</keyword>
<evidence type="ECO:0000313" key="9">
    <source>
        <dbReference type="Proteomes" id="UP000190274"/>
    </source>
</evidence>
<evidence type="ECO:0000256" key="4">
    <source>
        <dbReference type="ARBA" id="ARBA00022603"/>
    </source>
</evidence>
<evidence type="ECO:0000256" key="1">
    <source>
        <dbReference type="ARBA" id="ARBA00004173"/>
    </source>
</evidence>
<dbReference type="Pfam" id="PF02636">
    <property type="entry name" value="Methyltransf_28"/>
    <property type="match status" value="1"/>
</dbReference>
<reference evidence="8 9" key="1">
    <citation type="submission" date="2016-03" db="EMBL/GenBank/DDBJ databases">
        <authorList>
            <person name="Devillers H."/>
        </authorList>
    </citation>
    <scope>NUCLEOTIDE SEQUENCE [LARGE SCALE GENOMIC DNA]</scope>
    <source>
        <strain evidence="8">CBS 10888</strain>
    </source>
</reference>
<evidence type="ECO:0000313" key="8">
    <source>
        <dbReference type="EMBL" id="SCU77746.1"/>
    </source>
</evidence>
<dbReference type="GO" id="GO:0005739">
    <property type="term" value="C:mitochondrion"/>
    <property type="evidence" value="ECO:0007669"/>
    <property type="project" value="UniProtKB-SubCell"/>
</dbReference>
<name>A0A1G4IMA1_9SACH</name>
<dbReference type="STRING" id="1266660.A0A1G4IMA1"/>
<dbReference type="OrthoDB" id="17415at2759"/>
<evidence type="ECO:0000256" key="5">
    <source>
        <dbReference type="ARBA" id="ARBA00022679"/>
    </source>
</evidence>
<keyword evidence="6" id="KW-0496">Mitochondrion</keyword>
<dbReference type="Proteomes" id="UP000190274">
    <property type="component" value="Chromosome A"/>
</dbReference>
<comment type="subcellular location">
    <subcellularLocation>
        <location evidence="1">Mitochondrion</location>
    </subcellularLocation>
</comment>
<evidence type="ECO:0000256" key="2">
    <source>
        <dbReference type="ARBA" id="ARBA00005891"/>
    </source>
</evidence>
<keyword evidence="9" id="KW-1185">Reference proteome</keyword>
<dbReference type="InterPro" id="IPR003788">
    <property type="entry name" value="NDUFAF7"/>
</dbReference>
<sequence length="386" mass="44386">MAFFRAAKRVICRRHHTFALLDTNELISRGIPVEGGTVPSRDFLEWISIEKIGSQNFFAPRNLTQQHLMPSLSQFEQILAHCMARWLAVDYKLNSYPYFDLNILTVYTDLHQSLRLSRSILNYFKHTTPDDLYQRVHCFLLPLHSNNLLGRNMKVSVPDDKITVLQDGILSFPQSLWIEDPVYIIMANDVLRHLPQDYVRKNSKNEWEQRFTDIYPDATRCERFSKSVDYLCQITLDTLQPRLNASGIQESYIPSRLLQLFQLLHNCAPEHKLLAMDAALSPASSIYQQLLSRLLSGDEKFRSSVACGPDNSISSEAATTFISDFAELRRIYVATSNGTKTCQSQTLNSFTDNWIDIEETEQILGLHDLHLKAQWMKDSGIDVLYS</sequence>
<evidence type="ECO:0000256" key="7">
    <source>
        <dbReference type="ARBA" id="ARBA00048612"/>
    </source>
</evidence>
<dbReference type="AlphaFoldDB" id="A0A1G4IMA1"/>
<dbReference type="EMBL" id="LT598460">
    <property type="protein sequence ID" value="SCU77746.1"/>
    <property type="molecule type" value="Genomic_DNA"/>
</dbReference>
<dbReference type="EC" id="2.1.1.320" evidence="3"/>
<evidence type="ECO:0000256" key="6">
    <source>
        <dbReference type="ARBA" id="ARBA00023128"/>
    </source>
</evidence>
<dbReference type="GO" id="GO:0035243">
    <property type="term" value="F:protein-arginine omega-N symmetric methyltransferase activity"/>
    <property type="evidence" value="ECO:0007669"/>
    <property type="project" value="UniProtKB-EC"/>
</dbReference>
<accession>A0A1G4IMA1</accession>
<organism evidence="8 9">
    <name type="scientific">Lachancea dasiensis</name>
    <dbReference type="NCBI Taxonomy" id="1072105"/>
    <lineage>
        <taxon>Eukaryota</taxon>
        <taxon>Fungi</taxon>
        <taxon>Dikarya</taxon>
        <taxon>Ascomycota</taxon>
        <taxon>Saccharomycotina</taxon>
        <taxon>Saccharomycetes</taxon>
        <taxon>Saccharomycetales</taxon>
        <taxon>Saccharomycetaceae</taxon>
        <taxon>Lachancea</taxon>
    </lineage>
</organism>
<keyword evidence="5" id="KW-0808">Transferase</keyword>
<comment type="similarity">
    <text evidence="2">Belongs to the NDUFAF7 family.</text>
</comment>
<protein>
    <recommendedName>
        <fullName evidence="3">type II protein arginine methyltransferase</fullName>
        <ecNumber evidence="3">2.1.1.320</ecNumber>
    </recommendedName>
</protein>
<evidence type="ECO:0000256" key="3">
    <source>
        <dbReference type="ARBA" id="ARBA00011935"/>
    </source>
</evidence>